<evidence type="ECO:0000313" key="3">
    <source>
        <dbReference type="EMBL" id="KAL2917536.1"/>
    </source>
</evidence>
<evidence type="ECO:0000256" key="1">
    <source>
        <dbReference type="SAM" id="Coils"/>
    </source>
</evidence>
<feature type="coiled-coil region" evidence="1">
    <location>
        <begin position="684"/>
        <end position="711"/>
    </location>
</feature>
<feature type="region of interest" description="Disordered" evidence="2">
    <location>
        <begin position="1"/>
        <end position="54"/>
    </location>
</feature>
<keyword evidence="1" id="KW-0175">Coiled coil</keyword>
<feature type="coiled-coil region" evidence="1">
    <location>
        <begin position="811"/>
        <end position="1084"/>
    </location>
</feature>
<feature type="compositionally biased region" description="Polar residues" evidence="2">
    <location>
        <begin position="39"/>
        <end position="48"/>
    </location>
</feature>
<evidence type="ECO:0000256" key="2">
    <source>
        <dbReference type="SAM" id="MobiDB-lite"/>
    </source>
</evidence>
<dbReference type="EMBL" id="JADGIZ020000010">
    <property type="protein sequence ID" value="KAL2917536.1"/>
    <property type="molecule type" value="Genomic_DNA"/>
</dbReference>
<name>A0ABR4NDK8_9FUNG</name>
<dbReference type="Proteomes" id="UP001527925">
    <property type="component" value="Unassembled WGS sequence"/>
</dbReference>
<reference evidence="3 4" key="1">
    <citation type="submission" date="2023-09" db="EMBL/GenBank/DDBJ databases">
        <title>Pangenome analysis of Batrachochytrium dendrobatidis and related Chytrids.</title>
        <authorList>
            <person name="Yacoub M.N."/>
            <person name="Stajich J.E."/>
            <person name="James T.Y."/>
        </authorList>
    </citation>
    <scope>NUCLEOTIDE SEQUENCE [LARGE SCALE GENOMIC DNA]</scope>
    <source>
        <strain evidence="3 4">JEL0888</strain>
    </source>
</reference>
<protein>
    <submittedName>
        <fullName evidence="3">Uncharacterized protein</fullName>
    </submittedName>
</protein>
<organism evidence="3 4">
    <name type="scientific">Polyrhizophydium stewartii</name>
    <dbReference type="NCBI Taxonomy" id="2732419"/>
    <lineage>
        <taxon>Eukaryota</taxon>
        <taxon>Fungi</taxon>
        <taxon>Fungi incertae sedis</taxon>
        <taxon>Chytridiomycota</taxon>
        <taxon>Chytridiomycota incertae sedis</taxon>
        <taxon>Chytridiomycetes</taxon>
        <taxon>Rhizophydiales</taxon>
        <taxon>Rhizophydiales incertae sedis</taxon>
        <taxon>Polyrhizophydium</taxon>
    </lineage>
</organism>
<proteinExistence type="predicted"/>
<feature type="coiled-coil region" evidence="1">
    <location>
        <begin position="1111"/>
        <end position="1270"/>
    </location>
</feature>
<accession>A0ABR4NDK8</accession>
<feature type="region of interest" description="Disordered" evidence="2">
    <location>
        <begin position="1436"/>
        <end position="1505"/>
    </location>
</feature>
<gene>
    <name evidence="3" type="ORF">HK105_202819</name>
</gene>
<keyword evidence="4" id="KW-1185">Reference proteome</keyword>
<sequence length="1505" mass="165829">MSWPHNSRSPADENSPPSLPGTRTGAAAPTGVSRLRAPSASSDTQGQQGARLEGLLTASQRLAAELELQRVDHAEAQRRPGVESARSTQSEGEEQRLREKALAEAAAENARLTQAYQEDVTRAEAALAEAVAAAQRKSEEHAAAISALTERAHHDVQNAAREAAALRAELAAKDTQLSRTHEDLEKALQRSLTSDAIRNDFALELSQAKNELEALHSQVETLKAQLSDAESISDNARKSWLSEREDLTRQLETRPLVADLAARDARIQVLAAQLELAQEEAEDLAEKYRQIKSTRLERPSAYSTRSAEQMAELASHVDTLALENNHIQGRITELEQQNRRLEAQCLMADQLVHEARLAEGAAKRRVGILDFELVEALAANEALGAELARVSESAASARSCNHDAALAEKDAELARITREFATAQATITEMDARYLSALSELKSSTASLESVQESSRIVSEKSAQLAGELSSKIRLLEEQLAQAKREAETLTAERALAADQVASLSASRDDAVRECEHLAQQLALIQQQRLTDTDEQSKYAQTAHELSSKIRSFEEQLAQAEVKAKVLLLEREHAIAQVRAADELRRDAQLESEARLETAFEKTRDLEAELSARNKRLTYLEGVVDQLEAKLATGASSIERLSREAAESAAEACIARADVEQLQQDLALARQDLLARSDEQAAERESQNTALAALRGQLANTEAEAKNAVAAAAAQVAEIAREHSRSLEHAHDARTGLESELSMARSRLGQLSKAYETSEARLQGLLEHFAAQLRASGRESVPESTDAAAWAAAAGDLLADLARRAERSAQAEEYAEKVQQLEHFRMTAEQERDEARAAEAASRLALQEARDLIPDMRAKAEEKIALLNQAVEDLGRRDALLAEREAFISHLQAEHQAAQARVQELETQLDQAESSLRQFEQSQEEYLHRAAYAELALEDLREATERDRSEFAQQIKNYESDMTTTRATLEKYEEMLLLAKSTIDEVTADKEAAAAAAESERRRANEEHARLEQLDQRLLQVQREHQELIHAERQKQLELAHALQNSQTALEKAMLEASGLQTRLDDARRRYDDLLEQHEASERRLNVERASVDVQCEILDKASLEKSALTVAQLKREAEAATAVVNQLSDELDRQKTRERDAAAQAAEKINTLVDELGRTKADLADARSQLEQMLRDHQAARSKLVDQVRREEAAERAAAINELEAKLKEARSAADTSRGQANSLVKTVEQLTAEKTTVEAQKADLELRVEQLSSQTRALQDRIDALVKESELSKQQHDADLEVFNRQAAELDKLAAKASLESKLLATQRDELEDRLIFTERQLHDIREHAKQLTEQLAASQSKLVQTQATLGEAHAQADLARANAARAEAAAASLGNTLGGGEDLSQNGHELERMLQRFAAENDLLQSKHIKYLKTIESLELRCERLKAFIRKHDQLARGPTTTGSTTGAAPRPSPSSAGAAALKRHRSTHDAADENAVAAQQTSVNLQGRRGPSPKKSRLDGL</sequence>
<evidence type="ECO:0000313" key="4">
    <source>
        <dbReference type="Proteomes" id="UP001527925"/>
    </source>
</evidence>
<feature type="coiled-coil region" evidence="1">
    <location>
        <begin position="120"/>
        <end position="351"/>
    </location>
</feature>
<comment type="caution">
    <text evidence="3">The sequence shown here is derived from an EMBL/GenBank/DDBJ whole genome shotgun (WGS) entry which is preliminary data.</text>
</comment>
<feature type="coiled-coil region" evidence="1">
    <location>
        <begin position="1296"/>
        <end position="1351"/>
    </location>
</feature>
<feature type="coiled-coil region" evidence="1">
    <location>
        <begin position="466"/>
        <end position="570"/>
    </location>
</feature>
<feature type="compositionally biased region" description="Low complexity" evidence="2">
    <location>
        <begin position="1439"/>
        <end position="1464"/>
    </location>
</feature>
<feature type="compositionally biased region" description="Basic and acidic residues" evidence="2">
    <location>
        <begin position="69"/>
        <end position="81"/>
    </location>
</feature>
<feature type="region of interest" description="Disordered" evidence="2">
    <location>
        <begin position="69"/>
        <end position="99"/>
    </location>
</feature>